<dbReference type="PANTHER" id="PTHR21301">
    <property type="entry name" value="REVERSE TRANSCRIPTASE"/>
    <property type="match status" value="1"/>
</dbReference>
<reference evidence="2 3" key="1">
    <citation type="journal article" date="2014" name="Nat. Genet.">
        <title>Genome and transcriptome of the porcine whipworm Trichuris suis.</title>
        <authorList>
            <person name="Jex A.R."/>
            <person name="Nejsum P."/>
            <person name="Schwarz E.M."/>
            <person name="Hu L."/>
            <person name="Young N.D."/>
            <person name="Hall R.S."/>
            <person name="Korhonen P.K."/>
            <person name="Liao S."/>
            <person name="Thamsborg S."/>
            <person name="Xia J."/>
            <person name="Xu P."/>
            <person name="Wang S."/>
            <person name="Scheerlinck J.P."/>
            <person name="Hofmann A."/>
            <person name="Sternberg P.W."/>
            <person name="Wang J."/>
            <person name="Gasser R.B."/>
        </authorList>
    </citation>
    <scope>NUCLEOTIDE SEQUENCE [LARGE SCALE GENOMIC DNA]</scope>
    <source>
        <strain evidence="2">DCEP-RM93M</strain>
    </source>
</reference>
<sequence length="232" mass="26678">MYRAPHVQVIWKTAPGRWPRGGLTLSDLNMEPRFVLCGRVRLAETVGRIGSHLEEKAFSPTGPLFSIKAFKRYVDDIFAIIQKGSELPFLNHLNSLFPEEICFTIEVERNGRLSFLDILLLRKQSKVVSQVFRKPTNTNRLVHFQLHHPKKVKIGLITGMVDRAHRLCDPQFLPTELGHIKRNFLYNGFPGKLVNSCITRRLRHPRGDTAAREPTQDIRITVPYYQGISEKI</sequence>
<proteinExistence type="predicted"/>
<dbReference type="EMBL" id="KL363332">
    <property type="protein sequence ID" value="KFD47318.1"/>
    <property type="molecule type" value="Genomic_DNA"/>
</dbReference>
<dbReference type="InterPro" id="IPR058912">
    <property type="entry name" value="HTH_animal"/>
</dbReference>
<name>A0A085LQS2_9BILA</name>
<keyword evidence="3" id="KW-1185">Reference proteome</keyword>
<feature type="domain" description="Helix-turn-helix" evidence="1">
    <location>
        <begin position="140"/>
        <end position="198"/>
    </location>
</feature>
<evidence type="ECO:0000259" key="1">
    <source>
        <dbReference type="Pfam" id="PF26215"/>
    </source>
</evidence>
<dbReference type="PANTHER" id="PTHR21301:SF10">
    <property type="entry name" value="REVERSE TRANSCRIPTASE DOMAIN-CONTAINING PROTEIN"/>
    <property type="match status" value="1"/>
</dbReference>
<dbReference type="Proteomes" id="UP000030764">
    <property type="component" value="Unassembled WGS sequence"/>
</dbReference>
<organism evidence="2 3">
    <name type="scientific">Trichuris suis</name>
    <name type="common">pig whipworm</name>
    <dbReference type="NCBI Taxonomy" id="68888"/>
    <lineage>
        <taxon>Eukaryota</taxon>
        <taxon>Metazoa</taxon>
        <taxon>Ecdysozoa</taxon>
        <taxon>Nematoda</taxon>
        <taxon>Enoplea</taxon>
        <taxon>Dorylaimia</taxon>
        <taxon>Trichinellida</taxon>
        <taxon>Trichuridae</taxon>
        <taxon>Trichuris</taxon>
    </lineage>
</organism>
<evidence type="ECO:0000313" key="3">
    <source>
        <dbReference type="Proteomes" id="UP000030764"/>
    </source>
</evidence>
<protein>
    <recommendedName>
        <fullName evidence="1">Helix-turn-helix domain-containing protein</fullName>
    </recommendedName>
</protein>
<dbReference type="Pfam" id="PF26215">
    <property type="entry name" value="HTH_animal"/>
    <property type="match status" value="1"/>
</dbReference>
<gene>
    <name evidence="2" type="ORF">M513_11828</name>
</gene>
<evidence type="ECO:0000313" key="2">
    <source>
        <dbReference type="EMBL" id="KFD47318.1"/>
    </source>
</evidence>
<accession>A0A085LQS2</accession>
<dbReference type="AlphaFoldDB" id="A0A085LQS2"/>